<feature type="non-terminal residue" evidence="2">
    <location>
        <position position="216"/>
    </location>
</feature>
<dbReference type="Proteomes" id="UP001165586">
    <property type="component" value="Unassembled WGS sequence"/>
</dbReference>
<proteinExistence type="predicted"/>
<protein>
    <submittedName>
        <fullName evidence="2">Uncharacterized protein</fullName>
    </submittedName>
</protein>
<name>A0ABT2HAV2_9MICO</name>
<reference evidence="2" key="1">
    <citation type="submission" date="2022-08" db="EMBL/GenBank/DDBJ databases">
        <authorList>
            <person name="Deng Y."/>
            <person name="Han X.-F."/>
            <person name="Zhang Y.-Q."/>
        </authorList>
    </citation>
    <scope>NUCLEOTIDE SEQUENCE</scope>
    <source>
        <strain evidence="2">CPCC 203386</strain>
    </source>
</reference>
<dbReference type="EMBL" id="JANLCJ010000387">
    <property type="protein sequence ID" value="MCS5737069.1"/>
    <property type="molecule type" value="Genomic_DNA"/>
</dbReference>
<gene>
    <name evidence="2" type="ORF">N1032_25405</name>
</gene>
<evidence type="ECO:0000313" key="2">
    <source>
        <dbReference type="EMBL" id="MCS5737069.1"/>
    </source>
</evidence>
<evidence type="ECO:0000313" key="3">
    <source>
        <dbReference type="Proteomes" id="UP001165586"/>
    </source>
</evidence>
<comment type="caution">
    <text evidence="2">The sequence shown here is derived from an EMBL/GenBank/DDBJ whole genome shotgun (WGS) entry which is preliminary data.</text>
</comment>
<keyword evidence="3" id="KW-1185">Reference proteome</keyword>
<evidence type="ECO:0000256" key="1">
    <source>
        <dbReference type="SAM" id="MobiDB-lite"/>
    </source>
</evidence>
<accession>A0ABT2HAV2</accession>
<feature type="region of interest" description="Disordered" evidence="1">
    <location>
        <begin position="186"/>
        <end position="206"/>
    </location>
</feature>
<organism evidence="2 3">
    <name type="scientific">Herbiconiux daphne</name>
    <dbReference type="NCBI Taxonomy" id="2970914"/>
    <lineage>
        <taxon>Bacteria</taxon>
        <taxon>Bacillati</taxon>
        <taxon>Actinomycetota</taxon>
        <taxon>Actinomycetes</taxon>
        <taxon>Micrococcales</taxon>
        <taxon>Microbacteriaceae</taxon>
        <taxon>Herbiconiux</taxon>
    </lineage>
</organism>
<sequence length="216" mass="23327">MLAFAGTRTIHRMACNIEDAGFEIRDLLAWIYSTGFPKSVNIGRAVAKQLEGQENAGAWEGWGSALKPAFEPITLARKPFGGTLTNNVINFGTGALNIGACRVPDNQATEAFESRPRKQMPYETMAEGRWPANLLHDGSAEVVELFPNKGGSAARFFYCPKSSKADRDWGLQKNVVSAEEMVNRKAGSAGIKNPRAGAGRTSGAMNFHPTVKPIAL</sequence>